<keyword evidence="5 9" id="KW-0227">DNA damage</keyword>
<evidence type="ECO:0000256" key="5">
    <source>
        <dbReference type="ARBA" id="ARBA00022763"/>
    </source>
</evidence>
<feature type="domain" description="RecF/RecN/SMC N-terminal" evidence="10">
    <location>
        <begin position="1"/>
        <end position="489"/>
    </location>
</feature>
<sequence>MITGETGAGKSILLGALGLVQGKRADLSAVRDTTRKCVVEAQVEMSSLALDELLESYDLDVEPVCFVRREILPSGKSRAFINDTPVTLATMSEVGNRLIDIHSQHQTLQLASDDFQIDVLQSFVNKLTEKAQESASFLLDSFRIEWSQYKALKTQLNKWVEEEQLLSKEADYNNFLLEELDNAQLDQLDITALEQENEQLSNVEEIQLVLQEFQSMMDQDDNGLLDQLRLLKNRFTQISKYDSDFENANQRLHTTFLELEDLSEEMSRKADSVEANPARLEIINQRLVLIEQLLKKHHQEDVNGLIVLRDELADKVFTTQNISKKIKQARVQLDSAHKSLEQLGDKIHQQRVQQSTLLEEEVLVIIKQLGMPEASFKVNIEKKESFNSYGMDEVEFRFTANKGTSLLPLNKAASGGELSRLMLAIKALLSNYKNLPTIIFDEIDTGVSGAIAEKMAIIMQQMSTSLQVITITHLPQIASAGNDHLVVKKAVKDEQTISNIYRLNIEERVEEIAQMLSGGKISDAARENARVLLQ</sequence>
<evidence type="ECO:0000313" key="11">
    <source>
        <dbReference type="EMBL" id="GAL75511.1"/>
    </source>
</evidence>
<evidence type="ECO:0000256" key="8">
    <source>
        <dbReference type="ARBA" id="ARBA00033408"/>
    </source>
</evidence>
<accession>A0A090WEZ5</accession>
<evidence type="ECO:0000256" key="7">
    <source>
        <dbReference type="ARBA" id="ARBA00023204"/>
    </source>
</evidence>
<dbReference type="AlphaFoldDB" id="A0A090WEZ5"/>
<comment type="function">
    <text evidence="1 9">May be involved in recombinational repair of damaged DNA.</text>
</comment>
<dbReference type="Gene3D" id="3.40.50.300">
    <property type="entry name" value="P-loop containing nucleotide triphosphate hydrolases"/>
    <property type="match status" value="2"/>
</dbReference>
<proteinExistence type="inferred from homology"/>
<dbReference type="PIRSF" id="PIRSF003128">
    <property type="entry name" value="RecN"/>
    <property type="match status" value="1"/>
</dbReference>
<dbReference type="SUPFAM" id="SSF52540">
    <property type="entry name" value="P-loop containing nucleoside triphosphate hydrolases"/>
    <property type="match status" value="1"/>
</dbReference>
<evidence type="ECO:0000313" key="12">
    <source>
        <dbReference type="Proteomes" id="UP000029647"/>
    </source>
</evidence>
<comment type="similarity">
    <text evidence="2 9">Belongs to the RecN family.</text>
</comment>
<dbReference type="EMBL" id="BBNT01000005">
    <property type="protein sequence ID" value="GAL75511.1"/>
    <property type="molecule type" value="Genomic_DNA"/>
</dbReference>
<keyword evidence="6" id="KW-0067">ATP-binding</keyword>
<evidence type="ECO:0000256" key="1">
    <source>
        <dbReference type="ARBA" id="ARBA00003618"/>
    </source>
</evidence>
<dbReference type="GO" id="GO:0006281">
    <property type="term" value="P:DNA repair"/>
    <property type="evidence" value="ECO:0007669"/>
    <property type="project" value="UniProtKB-KW"/>
</dbReference>
<dbReference type="Pfam" id="PF02463">
    <property type="entry name" value="SMC_N"/>
    <property type="match status" value="1"/>
</dbReference>
<reference evidence="11 12" key="1">
    <citation type="journal article" date="2014" name="Genome Announc.">
        <title>Draft Genome Sequences of Marine Flavobacterium Nonlabens Strains NR17, NR24, NR27, NR32, NR33, and Ara13.</title>
        <authorList>
            <person name="Nakanishi M."/>
            <person name="Meirelles P."/>
            <person name="Suzuki R."/>
            <person name="Takatani N."/>
            <person name="Mino S."/>
            <person name="Suda W."/>
            <person name="Oshima K."/>
            <person name="Hattori M."/>
            <person name="Ohkuma M."/>
            <person name="Hosokawa M."/>
            <person name="Miyashita K."/>
            <person name="Thompson F.L."/>
            <person name="Niwa A."/>
            <person name="Sawabe T."/>
            <person name="Sawabe T."/>
        </authorList>
    </citation>
    <scope>NUCLEOTIDE SEQUENCE [LARGE SCALE GENOMIC DNA]</scope>
    <source>
        <strain evidence="12">JCM19275</strain>
    </source>
</reference>
<evidence type="ECO:0000259" key="10">
    <source>
        <dbReference type="Pfam" id="PF02463"/>
    </source>
</evidence>
<evidence type="ECO:0000256" key="9">
    <source>
        <dbReference type="PIRNR" id="PIRNR003128"/>
    </source>
</evidence>
<keyword evidence="4" id="KW-0547">Nucleotide-binding</keyword>
<dbReference type="InterPro" id="IPR004604">
    <property type="entry name" value="DNA_recomb/repair_RecN"/>
</dbReference>
<dbReference type="GO" id="GO:0009432">
    <property type="term" value="P:SOS response"/>
    <property type="evidence" value="ECO:0007669"/>
    <property type="project" value="TreeGrafter"/>
</dbReference>
<dbReference type="GO" id="GO:0006310">
    <property type="term" value="P:DNA recombination"/>
    <property type="evidence" value="ECO:0007669"/>
    <property type="project" value="InterPro"/>
</dbReference>
<comment type="caution">
    <text evidence="11">The sequence shown here is derived from an EMBL/GenBank/DDBJ whole genome shotgun (WGS) entry which is preliminary data.</text>
</comment>
<dbReference type="InterPro" id="IPR027417">
    <property type="entry name" value="P-loop_NTPase"/>
</dbReference>
<protein>
    <recommendedName>
        <fullName evidence="3 9">DNA repair protein RecN</fullName>
    </recommendedName>
    <alternativeName>
        <fullName evidence="8 9">Recombination protein N</fullName>
    </alternativeName>
</protein>
<evidence type="ECO:0000256" key="6">
    <source>
        <dbReference type="ARBA" id="ARBA00022840"/>
    </source>
</evidence>
<keyword evidence="7 9" id="KW-0234">DNA repair</keyword>
<organism evidence="11 12">
    <name type="scientific">Nonlabens ulvanivorans</name>
    <name type="common">Persicivirga ulvanivorans</name>
    <dbReference type="NCBI Taxonomy" id="906888"/>
    <lineage>
        <taxon>Bacteria</taxon>
        <taxon>Pseudomonadati</taxon>
        <taxon>Bacteroidota</taxon>
        <taxon>Flavobacteriia</taxon>
        <taxon>Flavobacteriales</taxon>
        <taxon>Flavobacteriaceae</taxon>
        <taxon>Nonlabens</taxon>
    </lineage>
</organism>
<dbReference type="GO" id="GO:0005524">
    <property type="term" value="F:ATP binding"/>
    <property type="evidence" value="ECO:0007669"/>
    <property type="project" value="UniProtKB-KW"/>
</dbReference>
<gene>
    <name evidence="11" type="ORF">JCM19275_1962</name>
</gene>
<evidence type="ECO:0000256" key="4">
    <source>
        <dbReference type="ARBA" id="ARBA00022741"/>
    </source>
</evidence>
<dbReference type="GO" id="GO:0043590">
    <property type="term" value="C:bacterial nucleoid"/>
    <property type="evidence" value="ECO:0007669"/>
    <property type="project" value="TreeGrafter"/>
</dbReference>
<name>A0A090WEZ5_NONUL</name>
<evidence type="ECO:0000256" key="3">
    <source>
        <dbReference type="ARBA" id="ARBA00021315"/>
    </source>
</evidence>
<dbReference type="PANTHER" id="PTHR11059:SF0">
    <property type="entry name" value="DNA REPAIR PROTEIN RECN"/>
    <property type="match status" value="1"/>
</dbReference>
<dbReference type="CDD" id="cd03241">
    <property type="entry name" value="ABC_RecN"/>
    <property type="match status" value="1"/>
</dbReference>
<dbReference type="InterPro" id="IPR003395">
    <property type="entry name" value="RecF/RecN/SMC_N"/>
</dbReference>
<evidence type="ECO:0000256" key="2">
    <source>
        <dbReference type="ARBA" id="ARBA00009441"/>
    </source>
</evidence>
<dbReference type="PANTHER" id="PTHR11059">
    <property type="entry name" value="DNA REPAIR PROTEIN RECN"/>
    <property type="match status" value="1"/>
</dbReference>
<dbReference type="Proteomes" id="UP000029647">
    <property type="component" value="Unassembled WGS sequence"/>
</dbReference>